<dbReference type="Pfam" id="PF15389">
    <property type="entry name" value="DUF4612"/>
    <property type="match status" value="2"/>
</dbReference>
<reference evidence="1" key="1">
    <citation type="thesis" date="2021" institute="BYU ScholarsArchive" country="Provo, UT, USA">
        <title>Applications of and Algorithms for Genome Assembly and Genomic Analyses with an Emphasis on Marine Teleosts.</title>
        <authorList>
            <person name="Pickett B.D."/>
        </authorList>
    </citation>
    <scope>NUCLEOTIDE SEQUENCE</scope>
    <source>
        <strain evidence="1">HI-2016</strain>
    </source>
</reference>
<gene>
    <name evidence="1" type="ORF">JZ751_013613</name>
</gene>
<accession>A0A8T2NTB1</accession>
<dbReference type="AlphaFoldDB" id="A0A8T2NTB1"/>
<comment type="caution">
    <text evidence="1">The sequence shown here is derived from an EMBL/GenBank/DDBJ whole genome shotgun (WGS) entry which is preliminary data.</text>
</comment>
<keyword evidence="2" id="KW-1185">Reference proteome</keyword>
<evidence type="ECO:0000313" key="2">
    <source>
        <dbReference type="Proteomes" id="UP000824540"/>
    </source>
</evidence>
<proteinExistence type="predicted"/>
<dbReference type="PANTHER" id="PTHR14974">
    <property type="entry name" value="SIMILAR TO RIKEN CDNA 1700025G04 GENE"/>
    <property type="match status" value="1"/>
</dbReference>
<dbReference type="Proteomes" id="UP000824540">
    <property type="component" value="Unassembled WGS sequence"/>
</dbReference>
<dbReference type="OrthoDB" id="5919401at2759"/>
<protein>
    <submittedName>
        <fullName evidence="1">Uncharacterized protein</fullName>
    </submittedName>
</protein>
<dbReference type="EMBL" id="JAFBMS010000023">
    <property type="protein sequence ID" value="KAG9343449.1"/>
    <property type="molecule type" value="Genomic_DNA"/>
</dbReference>
<evidence type="ECO:0000313" key="1">
    <source>
        <dbReference type="EMBL" id="KAG9343449.1"/>
    </source>
</evidence>
<dbReference type="PANTHER" id="PTHR14974:SF3">
    <property type="entry name" value="SIMILAR TO RIKEN CDNA 1700025G04 GENE"/>
    <property type="match status" value="1"/>
</dbReference>
<dbReference type="InterPro" id="IPR027967">
    <property type="entry name" value="DUF4612"/>
</dbReference>
<name>A0A8T2NTB1_9TELE</name>
<organism evidence="1 2">
    <name type="scientific">Albula glossodonta</name>
    <name type="common">roundjaw bonefish</name>
    <dbReference type="NCBI Taxonomy" id="121402"/>
    <lineage>
        <taxon>Eukaryota</taxon>
        <taxon>Metazoa</taxon>
        <taxon>Chordata</taxon>
        <taxon>Craniata</taxon>
        <taxon>Vertebrata</taxon>
        <taxon>Euteleostomi</taxon>
        <taxon>Actinopterygii</taxon>
        <taxon>Neopterygii</taxon>
        <taxon>Teleostei</taxon>
        <taxon>Albuliformes</taxon>
        <taxon>Albulidae</taxon>
        <taxon>Albula</taxon>
    </lineage>
</organism>
<sequence>MPCGNVCHASPRRPPLPFSAVSLIQTRHGNRVRHPRGAVNYRRFVKGSKFSYLIRSSCLLLCLSVDEYKMKAVEEVKYMRGEEDRVNTRNQENLSQQEFFRMLDEKIEKGRDYCSEEEDEISSTCARISAINASSSLFLTLCTRSSCFL</sequence>